<proteinExistence type="predicted"/>
<evidence type="ECO:0000313" key="3">
    <source>
        <dbReference type="Proteomes" id="UP000321168"/>
    </source>
</evidence>
<accession>A0A5C6V012</accession>
<evidence type="ECO:0000313" key="2">
    <source>
        <dbReference type="EMBL" id="TXC78992.1"/>
    </source>
</evidence>
<dbReference type="OrthoDB" id="1236981at2"/>
<organism evidence="2 3">
    <name type="scientific">Luteibaculum oceani</name>
    <dbReference type="NCBI Taxonomy" id="1294296"/>
    <lineage>
        <taxon>Bacteria</taxon>
        <taxon>Pseudomonadati</taxon>
        <taxon>Bacteroidota</taxon>
        <taxon>Flavobacteriia</taxon>
        <taxon>Flavobacteriales</taxon>
        <taxon>Luteibaculaceae</taxon>
        <taxon>Luteibaculum</taxon>
    </lineage>
</organism>
<keyword evidence="3" id="KW-1185">Reference proteome</keyword>
<dbReference type="CDD" id="cd00146">
    <property type="entry name" value="PKD"/>
    <property type="match status" value="1"/>
</dbReference>
<protein>
    <submittedName>
        <fullName evidence="2">T9SS type B sorting domain-containing protein</fullName>
    </submittedName>
</protein>
<dbReference type="InterPro" id="IPR026341">
    <property type="entry name" value="T9SS_type_B"/>
</dbReference>
<name>A0A5C6V012_9FLAO</name>
<dbReference type="Pfam" id="PF13573">
    <property type="entry name" value="SprB"/>
    <property type="match status" value="1"/>
</dbReference>
<dbReference type="Pfam" id="PF13585">
    <property type="entry name" value="CHU_C"/>
    <property type="match status" value="1"/>
</dbReference>
<dbReference type="NCBIfam" id="TIGR04131">
    <property type="entry name" value="Bac_Flav_CTERM"/>
    <property type="match status" value="1"/>
</dbReference>
<feature type="signal peptide" evidence="1">
    <location>
        <begin position="1"/>
        <end position="22"/>
    </location>
</feature>
<comment type="caution">
    <text evidence="2">The sequence shown here is derived from an EMBL/GenBank/DDBJ whole genome shotgun (WGS) entry which is preliminary data.</text>
</comment>
<reference evidence="2 3" key="1">
    <citation type="submission" date="2019-08" db="EMBL/GenBank/DDBJ databases">
        <title>Genome of Luteibaculum oceani JCM 18817.</title>
        <authorList>
            <person name="Bowman J.P."/>
        </authorList>
    </citation>
    <scope>NUCLEOTIDE SEQUENCE [LARGE SCALE GENOMIC DNA]</scope>
    <source>
        <strain evidence="2 3">JCM 18817</strain>
    </source>
</reference>
<dbReference type="Proteomes" id="UP000321168">
    <property type="component" value="Unassembled WGS sequence"/>
</dbReference>
<evidence type="ECO:0000256" key="1">
    <source>
        <dbReference type="SAM" id="SignalP"/>
    </source>
</evidence>
<keyword evidence="1" id="KW-0732">Signal</keyword>
<dbReference type="EMBL" id="VORB01000005">
    <property type="protein sequence ID" value="TXC78992.1"/>
    <property type="molecule type" value="Genomic_DNA"/>
</dbReference>
<sequence>MSVRIIPFIAALFLGISSVTYAQSNNGCNNLDFESGNFTNWTGRVGCPDRGFNISHDPPCANNQFNIDSRNGVDGMLSQHEIITPGFNGGSDPRVAALGMTSPLRGGTGGFVARVGDYEGNPSGSGVSGTGVAQAAEISYEIDVDSSNIIIQVAYAIVLERPSGHGLDELPYFSLNVIDPTNKKVPCMQYEVVGRSGIDGFKSSGSYVWKDWTIASLYLGDYFGKKVKIQIQTSDCYLEAHAGWGYVDALCGKAEMLASNDTICPGEQVKLFAPEGMNNYKWYYVSKEDYETNRAYWDNIAPGNFGSSGASTAEITPLNTVNGAGVPVVGQQALASVPGHYFVEMEPFSTTNSKCPFRMRKQIYSYPLPKPGFSFVEPLCQGQEIVLLDTTRGFTTLESYKFYPDPTRVDTVLDSSFTDTVAWLWDTVITGNPKFISKYYRFDPVLGDYILVDDSVRRVPNSYIPKDNIIDTSGQVTIGLLHINTDGCQAISFVDLNILPKDTILFEDPGILCSNEDPVQLQVNPKDGSWDGTAIRWWGDAITDSSGTFDPSYYEGNPGNYWVYVKQLPCNETDSFQVRVQDPADASFQGLSFFCENQGSVQFVPVNPGGQWIGNYISPSGLYNASAAPAGIDTVIYKIGGACPDSTIQLIEVIKRPVFQFDNPGAQCNVDQVVYLNMQPAGGTWSGAGIIDPAAGAWNPSVAGLGNHQITYAYEAWASDGSGFCPYDTTVELSVIQNPVATFQAPDTVCNDGGPVTLYPTDAGGKWRGQGIKDPNKPIFTPTNLNEGLHKVVYEFTGTCAAADSVEIYVGVRPIFDLTPAGPFCNADTVYTLENDYPGGKWNGPGIVDEDNGGFNPSVAGVGTHTVSYTVNAVCPLTKSMQIEVTSKPQINIDNTNASLCDTDGTIRLTAAPSGGGWSGTGLTNVGGDYYFDPALAGEGTHKIMYRVSGICGGLDSVIYTVVQYKRADIVPISALCNNSGEVQVFASPAGGNISGTGIEVRGNDFFFKPSVAGPGTHQIRYEFTGLCPSDSTIEITVASPIVINSLTVNPVTCNNGVDGGIQINHQGGLGSLSFQYTPAPSSGANTANPSGFSAGQVQIRITDSIGCFIDTLAQITQPPALQFSMNTNNENCGSGDGDAQVVNPQGGVPPYSYIWSNGETTSSVSGLSAGNYTVTLTDDNGCSLSQNFTITSSPQPDFSLNGADITCNGFNDGTLTVSNIQDVSGNVNHFLNGVQQSNSTAANLSPGTYTWRIEDAVGCANQKTLTLSEPSSVRVNIPYDKDTICINDQKQINGAAMGGNGAPYQYKWYTDTSTESTSSQLSYSNPTNYYFTAWDRDNCPADTTLLEVATRSLLSLSAEGTPRTICSGEYVNFTATASGGNGNYTFIWRDESGAQIGTGPELRHQLYGDVYNTRIVEVELSDGCSPNVTEQITVSFHPLPVVKPIFTDGCEPFSTMLTDTAQENQTWNWVLKKPGMKDKIMSGNNATVSNLPAGNYNAEIETFNKYGCRNVQLIKYVIISHPLPNATIKWSPSSPDINSGVVNVYNLDNANISNWNWQVTNSRDVIDEHFFNKKTATYVVGDDSTTLDVNLRVATPFGCLDSASARIKIRLAHDIFVPNGFTPNGDGANDEFKPVVFNVRDEGYKMMVFNRWGEMIFQSDDINRGWDGRYLGEIVKPGVYVWRIQYLDENGDEKFINGRVNLIR</sequence>
<dbReference type="RefSeq" id="WP_147014516.1">
    <property type="nucleotide sequence ID" value="NZ_VORB01000005.1"/>
</dbReference>
<gene>
    <name evidence="2" type="ORF">FRX97_07190</name>
</gene>
<dbReference type="Gene3D" id="2.60.40.740">
    <property type="match status" value="1"/>
</dbReference>
<feature type="chain" id="PRO_5022697612" evidence="1">
    <location>
        <begin position="23"/>
        <end position="1705"/>
    </location>
</feature>
<dbReference type="InterPro" id="IPR025667">
    <property type="entry name" value="SprB_repeat"/>
</dbReference>